<evidence type="ECO:0000313" key="14">
    <source>
        <dbReference type="EMBL" id="KAH0503111.1"/>
    </source>
</evidence>
<dbReference type="FunFam" id="1.20.90.10:FF:000001">
    <property type="entry name" value="Basic phospholipase A2 homolog"/>
    <property type="match status" value="1"/>
</dbReference>
<evidence type="ECO:0000256" key="4">
    <source>
        <dbReference type="ARBA" id="ARBA00022837"/>
    </source>
</evidence>
<dbReference type="SMART" id="SM00085">
    <property type="entry name" value="PA2c"/>
    <property type="match status" value="1"/>
</dbReference>
<dbReference type="GO" id="GO:0050482">
    <property type="term" value="P:arachidonate secretion"/>
    <property type="evidence" value="ECO:0007669"/>
    <property type="project" value="InterPro"/>
</dbReference>
<evidence type="ECO:0000256" key="6">
    <source>
        <dbReference type="ARBA" id="ARBA00048699"/>
    </source>
</evidence>
<comment type="similarity">
    <text evidence="2 11">Belongs to the phospholipase A2 family.</text>
</comment>
<dbReference type="SUPFAM" id="SSF48619">
    <property type="entry name" value="Phospholipase A2, PLA2"/>
    <property type="match status" value="1"/>
</dbReference>
<sequence length="186" mass="20358">MSFVLGDDVNSRVEGIYPLFKCSILRQLDSPLVPITSAMGTELPAPRGPGAQGGGGDTSLASGNLVQFGVMIERMTGKSALQYNDYGCYCGVGGSNWPVDQTDWCCHAHDCCYGRVEKLGCEPKLEKYFFAIGRDTIFCAGRTTCQRQTCECDKRAALCFRHNLGTYNRKYAHYPNKLCTGPTPPC</sequence>
<feature type="active site" evidence="8">
    <location>
        <position position="109"/>
    </location>
</feature>
<evidence type="ECO:0000256" key="10">
    <source>
        <dbReference type="PIRSR" id="PIRSR601211-3"/>
    </source>
</evidence>
<dbReference type="PANTHER" id="PTHR11716">
    <property type="entry name" value="PHOSPHOLIPASE A2 FAMILY MEMBER"/>
    <property type="match status" value="1"/>
</dbReference>
<dbReference type="GO" id="GO:0047498">
    <property type="term" value="F:calcium-dependent phospholipase A2 activity"/>
    <property type="evidence" value="ECO:0007669"/>
    <property type="project" value="TreeGrafter"/>
</dbReference>
<dbReference type="GO" id="GO:0005576">
    <property type="term" value="C:extracellular region"/>
    <property type="evidence" value="ECO:0007669"/>
    <property type="project" value="UniProtKB-SubCell"/>
</dbReference>
<dbReference type="GO" id="GO:0006644">
    <property type="term" value="P:phospholipid metabolic process"/>
    <property type="evidence" value="ECO:0007669"/>
    <property type="project" value="InterPro"/>
</dbReference>
<dbReference type="InterPro" id="IPR016090">
    <property type="entry name" value="PLA2-like_dom"/>
</dbReference>
<keyword evidence="3 12" id="KW-0964">Secreted</keyword>
<comment type="catalytic activity">
    <reaction evidence="12">
        <text>a 1,2-diacyl-sn-glycero-3-phosphocholine + H2O = a 1-acyl-sn-glycero-3-phosphocholine + a fatty acid + H(+)</text>
        <dbReference type="Rhea" id="RHEA:15801"/>
        <dbReference type="ChEBI" id="CHEBI:15377"/>
        <dbReference type="ChEBI" id="CHEBI:15378"/>
        <dbReference type="ChEBI" id="CHEBI:28868"/>
        <dbReference type="ChEBI" id="CHEBI:57643"/>
        <dbReference type="ChEBI" id="CHEBI:58168"/>
        <dbReference type="EC" id="3.1.1.4"/>
    </reaction>
</comment>
<feature type="disulfide bond" evidence="10">
    <location>
        <begin position="121"/>
        <end position="145"/>
    </location>
</feature>
<dbReference type="GO" id="GO:0016042">
    <property type="term" value="P:lipid catabolic process"/>
    <property type="evidence" value="ECO:0007669"/>
    <property type="project" value="InterPro"/>
</dbReference>
<feature type="disulfide bond" evidence="10">
    <location>
        <begin position="90"/>
        <end position="106"/>
    </location>
</feature>
<gene>
    <name evidence="14" type="ORF">LTLLF_187955</name>
</gene>
<evidence type="ECO:0000256" key="1">
    <source>
        <dbReference type="ARBA" id="ARBA00004613"/>
    </source>
</evidence>
<dbReference type="CDD" id="cd00125">
    <property type="entry name" value="PLA2c"/>
    <property type="match status" value="1"/>
</dbReference>
<dbReference type="Pfam" id="PF00068">
    <property type="entry name" value="Phospholip_A2_1"/>
    <property type="match status" value="1"/>
</dbReference>
<dbReference type="AlphaFoldDB" id="A0A8J6FZK3"/>
<accession>A0A8J6FZK3</accession>
<comment type="caution">
    <text evidence="14">The sequence shown here is derived from an EMBL/GenBank/DDBJ whole genome shotgun (WGS) entry which is preliminary data.</text>
</comment>
<evidence type="ECO:0000256" key="11">
    <source>
        <dbReference type="RuleBase" id="RU003654"/>
    </source>
</evidence>
<feature type="binding site" evidence="9">
    <location>
        <position position="110"/>
    </location>
    <ligand>
        <name>Ca(2+)</name>
        <dbReference type="ChEBI" id="CHEBI:29108"/>
    </ligand>
</feature>
<feature type="disulfide bond" evidence="10">
    <location>
        <begin position="105"/>
        <end position="159"/>
    </location>
</feature>
<comment type="catalytic activity">
    <reaction evidence="6">
        <text>1-hexadecanoyl-2-(9Z-octadecenoyl)-sn-glycero-3-phosphocholine + H2O = 1-hexadecanoyl-sn-glycero-3-phosphocholine + (9Z)-octadecenoate + H(+)</text>
        <dbReference type="Rhea" id="RHEA:38779"/>
        <dbReference type="ChEBI" id="CHEBI:15377"/>
        <dbReference type="ChEBI" id="CHEBI:15378"/>
        <dbReference type="ChEBI" id="CHEBI:30823"/>
        <dbReference type="ChEBI" id="CHEBI:72998"/>
        <dbReference type="ChEBI" id="CHEBI:73001"/>
    </reaction>
    <physiologicalReaction direction="left-to-right" evidence="6">
        <dbReference type="Rhea" id="RHEA:38780"/>
    </physiologicalReaction>
</comment>
<keyword evidence="4 9" id="KW-0106">Calcium</keyword>
<dbReference type="InterPro" id="IPR036444">
    <property type="entry name" value="PLipase_A2_dom_sf"/>
</dbReference>
<reference evidence="14" key="1">
    <citation type="submission" date="2020-03" db="EMBL/GenBank/DDBJ databases">
        <title>Studies in the Genomics of Life Span.</title>
        <authorList>
            <person name="Glass D."/>
        </authorList>
    </citation>
    <scope>NUCLEOTIDE SEQUENCE</scope>
    <source>
        <strain evidence="14">LTLLF</strain>
        <tissue evidence="14">Muscle</tissue>
    </source>
</reference>
<organism evidence="14 15">
    <name type="scientific">Microtus ochrogaster</name>
    <name type="common">Prairie vole</name>
    <dbReference type="NCBI Taxonomy" id="79684"/>
    <lineage>
        <taxon>Eukaryota</taxon>
        <taxon>Metazoa</taxon>
        <taxon>Chordata</taxon>
        <taxon>Craniata</taxon>
        <taxon>Vertebrata</taxon>
        <taxon>Euteleostomi</taxon>
        <taxon>Mammalia</taxon>
        <taxon>Eutheria</taxon>
        <taxon>Euarchontoglires</taxon>
        <taxon>Glires</taxon>
        <taxon>Rodentia</taxon>
        <taxon>Myomorpha</taxon>
        <taxon>Muroidea</taxon>
        <taxon>Cricetidae</taxon>
        <taxon>Arvicolinae</taxon>
        <taxon>Microtus</taxon>
    </lineage>
</organism>
<evidence type="ECO:0000256" key="7">
    <source>
        <dbReference type="ARBA" id="ARBA00049039"/>
    </source>
</evidence>
<keyword evidence="12" id="KW-0443">Lipid metabolism</keyword>
<keyword evidence="5 10" id="KW-1015">Disulfide bond</keyword>
<evidence type="ECO:0000256" key="12">
    <source>
        <dbReference type="RuleBase" id="RU361236"/>
    </source>
</evidence>
<feature type="disulfide bond" evidence="10">
    <location>
        <begin position="111"/>
        <end position="186"/>
    </location>
</feature>
<dbReference type="EMBL" id="JAATJU010025600">
    <property type="protein sequence ID" value="KAH0503111.1"/>
    <property type="molecule type" value="Genomic_DNA"/>
</dbReference>
<keyword evidence="9" id="KW-0479">Metal-binding</keyword>
<dbReference type="InterPro" id="IPR033113">
    <property type="entry name" value="PLA2_histidine"/>
</dbReference>
<comment type="catalytic activity">
    <reaction evidence="7">
        <text>1-hexadecanoyl-2-(9Z,12Z-octadecadienoyl)-sn-glycero-3-phosphoethanolamine + H2O = 1-hexadecanoyl-sn-glycero-3-phosphoethanolamine + (9Z,12Z)-octadecadienoate + H(+)</text>
        <dbReference type="Rhea" id="RHEA:40815"/>
        <dbReference type="ChEBI" id="CHEBI:15377"/>
        <dbReference type="ChEBI" id="CHEBI:15378"/>
        <dbReference type="ChEBI" id="CHEBI:30245"/>
        <dbReference type="ChEBI" id="CHEBI:73004"/>
        <dbReference type="ChEBI" id="CHEBI:73008"/>
    </reaction>
    <physiologicalReaction direction="left-to-right" evidence="7">
        <dbReference type="Rhea" id="RHEA:40816"/>
    </physiologicalReaction>
</comment>
<evidence type="ECO:0000256" key="9">
    <source>
        <dbReference type="PIRSR" id="PIRSR601211-2"/>
    </source>
</evidence>
<feature type="binding site" evidence="9">
    <location>
        <position position="93"/>
    </location>
    <ligand>
        <name>Ca(2+)</name>
        <dbReference type="ChEBI" id="CHEBI:29108"/>
    </ligand>
</feature>
<feature type="binding site" evidence="9">
    <location>
        <position position="89"/>
    </location>
    <ligand>
        <name>Ca(2+)</name>
        <dbReference type="ChEBI" id="CHEBI:29108"/>
    </ligand>
</feature>
<proteinExistence type="inferred from homology"/>
<evidence type="ECO:0000259" key="13">
    <source>
        <dbReference type="SMART" id="SM00085"/>
    </source>
</evidence>
<evidence type="ECO:0000256" key="8">
    <source>
        <dbReference type="PIRSR" id="PIRSR601211-1"/>
    </source>
</evidence>
<name>A0A8J6FZK3_MICOH</name>
<dbReference type="EC" id="3.1.1.4" evidence="12"/>
<dbReference type="PANTHER" id="PTHR11716:SF56">
    <property type="entry name" value="GROUP IIE SECRETORY PHOSPHOLIPASE A2"/>
    <property type="match status" value="1"/>
</dbReference>
<feature type="binding site" evidence="9">
    <location>
        <position position="91"/>
    </location>
    <ligand>
        <name>Ca(2+)</name>
        <dbReference type="ChEBI" id="CHEBI:29108"/>
    </ligand>
</feature>
<evidence type="ECO:0000256" key="3">
    <source>
        <dbReference type="ARBA" id="ARBA00022525"/>
    </source>
</evidence>
<dbReference type="PROSITE" id="PS00118">
    <property type="entry name" value="PA2_HIS"/>
    <property type="match status" value="1"/>
</dbReference>
<evidence type="ECO:0000313" key="15">
    <source>
        <dbReference type="Proteomes" id="UP000710432"/>
    </source>
</evidence>
<feature type="disulfide bond" evidence="10">
    <location>
        <begin position="112"/>
        <end position="152"/>
    </location>
</feature>
<keyword evidence="12" id="KW-0378">Hydrolase</keyword>
<comment type="subcellular location">
    <subcellularLocation>
        <location evidence="1 12">Secreted</location>
    </subcellularLocation>
</comment>
<feature type="disulfide bond" evidence="10">
    <location>
        <begin position="139"/>
        <end position="150"/>
    </location>
</feature>
<dbReference type="PRINTS" id="PR00389">
    <property type="entry name" value="PHPHLIPASEA2"/>
</dbReference>
<dbReference type="Proteomes" id="UP000710432">
    <property type="component" value="Unassembled WGS sequence"/>
</dbReference>
<dbReference type="InterPro" id="IPR001211">
    <property type="entry name" value="PLA2"/>
</dbReference>
<evidence type="ECO:0000256" key="2">
    <source>
        <dbReference type="ARBA" id="ARBA00007056"/>
    </source>
</evidence>
<feature type="disulfide bond" evidence="10">
    <location>
        <begin position="88"/>
        <end position="179"/>
    </location>
</feature>
<feature type="domain" description="Phospholipase A2-like central" evidence="13">
    <location>
        <begin position="64"/>
        <end position="180"/>
    </location>
</feature>
<dbReference type="GO" id="GO:0005543">
    <property type="term" value="F:phospholipid binding"/>
    <property type="evidence" value="ECO:0007669"/>
    <property type="project" value="TreeGrafter"/>
</dbReference>
<feature type="active site" evidence="8">
    <location>
        <position position="153"/>
    </location>
</feature>
<dbReference type="GO" id="GO:0005509">
    <property type="term" value="F:calcium ion binding"/>
    <property type="evidence" value="ECO:0007669"/>
    <property type="project" value="InterPro"/>
</dbReference>
<comment type="cofactor">
    <cofactor evidence="9">
        <name>Ca(2+)</name>
        <dbReference type="ChEBI" id="CHEBI:29108"/>
    </cofactor>
    <text evidence="9">Binds 1 Ca(2+) ion per subunit.</text>
</comment>
<dbReference type="Gene3D" id="1.20.90.10">
    <property type="entry name" value="Phospholipase A2 domain"/>
    <property type="match status" value="1"/>
</dbReference>
<evidence type="ECO:0000256" key="5">
    <source>
        <dbReference type="ARBA" id="ARBA00023157"/>
    </source>
</evidence>
<protein>
    <recommendedName>
        <fullName evidence="12">Phospholipase A2</fullName>
        <ecNumber evidence="12">3.1.1.4</ecNumber>
    </recommendedName>
</protein>